<dbReference type="CDD" id="cd18809">
    <property type="entry name" value="SF1_C_RecD"/>
    <property type="match status" value="1"/>
</dbReference>
<dbReference type="AlphaFoldDB" id="X1GQV2"/>
<feature type="domain" description="DNA replication helicase" evidence="5">
    <location>
        <begin position="18"/>
        <end position="81"/>
    </location>
</feature>
<reference evidence="7" key="1">
    <citation type="journal article" date="2014" name="Front. Microbiol.">
        <title>High frequency of phylogenetically diverse reductive dehalogenase-homologous genes in deep subseafloor sedimentary metagenomes.</title>
        <authorList>
            <person name="Kawai M."/>
            <person name="Futagami T."/>
            <person name="Toyoda A."/>
            <person name="Takaki Y."/>
            <person name="Nishi S."/>
            <person name="Hori S."/>
            <person name="Arai W."/>
            <person name="Tsubouchi T."/>
            <person name="Morono Y."/>
            <person name="Uchiyama I."/>
            <person name="Ito T."/>
            <person name="Fujiyama A."/>
            <person name="Inagaki F."/>
            <person name="Takami H."/>
        </authorList>
    </citation>
    <scope>NUCLEOTIDE SEQUENCE</scope>
    <source>
        <strain evidence="7">Expedition CK06-06</strain>
    </source>
</reference>
<comment type="caution">
    <text evidence="7">The sequence shown here is derived from an EMBL/GenBank/DDBJ whole genome shotgun (WGS) entry which is preliminary data.</text>
</comment>
<evidence type="ECO:0000259" key="6">
    <source>
        <dbReference type="Pfam" id="PF13280"/>
    </source>
</evidence>
<feature type="non-terminal residue" evidence="7">
    <location>
        <position position="1"/>
    </location>
</feature>
<evidence type="ECO:0000256" key="4">
    <source>
        <dbReference type="ARBA" id="ARBA00022840"/>
    </source>
</evidence>
<feature type="domain" description="WYL" evidence="6">
    <location>
        <begin position="108"/>
        <end position="177"/>
    </location>
</feature>
<dbReference type="PANTHER" id="PTHR47642:SF5">
    <property type="entry name" value="ATP-DEPENDENT DNA HELICASE"/>
    <property type="match status" value="1"/>
</dbReference>
<dbReference type="InterPro" id="IPR003840">
    <property type="entry name" value="DNA_helicase_dom"/>
</dbReference>
<dbReference type="Pfam" id="PF02689">
    <property type="entry name" value="Herpes_Helicase"/>
    <property type="match status" value="1"/>
</dbReference>
<evidence type="ECO:0000313" key="7">
    <source>
        <dbReference type="EMBL" id="GAH59562.1"/>
    </source>
</evidence>
<dbReference type="SUPFAM" id="SSF52540">
    <property type="entry name" value="P-loop containing nucleoside triphosphate hydrolases"/>
    <property type="match status" value="1"/>
</dbReference>
<protein>
    <submittedName>
        <fullName evidence="7">Uncharacterized protein</fullName>
    </submittedName>
</protein>
<dbReference type="InterPro" id="IPR051055">
    <property type="entry name" value="PIF1_helicase"/>
</dbReference>
<evidence type="ECO:0000256" key="3">
    <source>
        <dbReference type="ARBA" id="ARBA00022806"/>
    </source>
</evidence>
<keyword evidence="1" id="KW-0547">Nucleotide-binding</keyword>
<evidence type="ECO:0000256" key="1">
    <source>
        <dbReference type="ARBA" id="ARBA00022741"/>
    </source>
</evidence>
<dbReference type="Gene3D" id="3.40.50.300">
    <property type="entry name" value="P-loop containing nucleotide triphosphate hydrolases"/>
    <property type="match status" value="1"/>
</dbReference>
<evidence type="ECO:0000259" key="5">
    <source>
        <dbReference type="Pfam" id="PF02689"/>
    </source>
</evidence>
<gene>
    <name evidence="7" type="ORF">S03H2_34949</name>
</gene>
<dbReference type="EMBL" id="BARU01021348">
    <property type="protein sequence ID" value="GAH59562.1"/>
    <property type="molecule type" value="Genomic_DNA"/>
</dbReference>
<keyword evidence="3" id="KW-0347">Helicase</keyword>
<organism evidence="7">
    <name type="scientific">marine sediment metagenome</name>
    <dbReference type="NCBI Taxonomy" id="412755"/>
    <lineage>
        <taxon>unclassified sequences</taxon>
        <taxon>metagenomes</taxon>
        <taxon>ecological metagenomes</taxon>
    </lineage>
</organism>
<sequence length="179" mass="20939">FKFFVEEGQLQSETVGRFRQYPLMLAWAVTIHKSQGKTFDKVVIDIGRGTFSYGQVYVALSRCTTLEGIVLRKPILKKHIWTDYRVVDFLTKYQYTKAEQSCSVDDKIEMIKRAIENNTALQMVYLKPNDEKTSRTVIPKAVGEMEYRSSKYLGMQAFCLKRNDDRVFRIDRILEIEEV</sequence>
<keyword evidence="2" id="KW-0378">Hydrolase</keyword>
<evidence type="ECO:0000256" key="2">
    <source>
        <dbReference type="ARBA" id="ARBA00022801"/>
    </source>
</evidence>
<dbReference type="InterPro" id="IPR026881">
    <property type="entry name" value="WYL_dom"/>
</dbReference>
<accession>X1GQV2</accession>
<name>X1GQV2_9ZZZZ</name>
<keyword evidence="4" id="KW-0067">ATP-binding</keyword>
<dbReference type="InterPro" id="IPR027417">
    <property type="entry name" value="P-loop_NTPase"/>
</dbReference>
<proteinExistence type="predicted"/>
<dbReference type="PROSITE" id="PS52050">
    <property type="entry name" value="WYL"/>
    <property type="match status" value="1"/>
</dbReference>
<dbReference type="PANTHER" id="PTHR47642">
    <property type="entry name" value="ATP-DEPENDENT DNA HELICASE"/>
    <property type="match status" value="1"/>
</dbReference>
<dbReference type="Pfam" id="PF13280">
    <property type="entry name" value="WYL"/>
    <property type="match status" value="1"/>
</dbReference>